<dbReference type="EMBL" id="UINC01019958">
    <property type="protein sequence ID" value="SVA84282.1"/>
    <property type="molecule type" value="Genomic_DNA"/>
</dbReference>
<dbReference type="InterPro" id="IPR017958">
    <property type="entry name" value="Gln-tRNA_amidoTrfase_suB_CS"/>
</dbReference>
<gene>
    <name evidence="6" type="ORF">METZ01_LOCUS137136</name>
</gene>
<dbReference type="InterPro" id="IPR017959">
    <property type="entry name" value="Asn/Gln-tRNA_amidoTrfase_suB/E"/>
</dbReference>
<protein>
    <recommendedName>
        <fullName evidence="5">Aspartyl/Glutamyl-tRNA(Gln) amidotransferase subunit B/E catalytic domain-containing protein</fullName>
    </recommendedName>
</protein>
<evidence type="ECO:0000313" key="6">
    <source>
        <dbReference type="EMBL" id="SVA84282.1"/>
    </source>
</evidence>
<dbReference type="GO" id="GO:0005524">
    <property type="term" value="F:ATP binding"/>
    <property type="evidence" value="ECO:0007669"/>
    <property type="project" value="UniProtKB-KW"/>
</dbReference>
<evidence type="ECO:0000256" key="2">
    <source>
        <dbReference type="ARBA" id="ARBA00022741"/>
    </source>
</evidence>
<proteinExistence type="predicted"/>
<accession>A0A381Z5X7</accession>
<dbReference type="InterPro" id="IPR006075">
    <property type="entry name" value="Asn/Gln-tRNA_Trfase_suB/E_cat"/>
</dbReference>
<feature type="domain" description="Aspartyl/Glutamyl-tRNA(Gln) amidotransferase subunit B/E catalytic" evidence="5">
    <location>
        <begin position="1"/>
        <end position="169"/>
    </location>
</feature>
<dbReference type="InterPro" id="IPR014746">
    <property type="entry name" value="Gln_synth/guanido_kin_cat_dom"/>
</dbReference>
<name>A0A381Z5X7_9ZZZZ</name>
<keyword evidence="3" id="KW-0067">ATP-binding</keyword>
<evidence type="ECO:0000256" key="4">
    <source>
        <dbReference type="ARBA" id="ARBA00022917"/>
    </source>
</evidence>
<dbReference type="Pfam" id="PF02934">
    <property type="entry name" value="GatB_N"/>
    <property type="match status" value="1"/>
</dbReference>
<feature type="non-terminal residue" evidence="6">
    <location>
        <position position="169"/>
    </location>
</feature>
<dbReference type="GO" id="GO:0006412">
    <property type="term" value="P:translation"/>
    <property type="evidence" value="ECO:0007669"/>
    <property type="project" value="UniProtKB-KW"/>
</dbReference>
<evidence type="ECO:0000259" key="5">
    <source>
        <dbReference type="Pfam" id="PF02934"/>
    </source>
</evidence>
<evidence type="ECO:0000256" key="1">
    <source>
        <dbReference type="ARBA" id="ARBA00022598"/>
    </source>
</evidence>
<keyword evidence="2" id="KW-0547">Nucleotide-binding</keyword>
<dbReference type="SUPFAM" id="SSF55931">
    <property type="entry name" value="Glutamine synthetase/guanido kinase"/>
    <property type="match status" value="1"/>
</dbReference>
<dbReference type="GO" id="GO:0050567">
    <property type="term" value="F:glutaminyl-tRNA synthase (glutamine-hydrolyzing) activity"/>
    <property type="evidence" value="ECO:0007669"/>
    <property type="project" value="TreeGrafter"/>
</dbReference>
<sequence length="169" mass="18955">MPGMLPVINEFCVKQAIKTGIGLKAKINHYSVFDRKNYFYADLPQGYQISQYKHPIVGEGVVTIDFSNGESKDIRIVRLHLEQDAGKSLHDQNPAKTYVDLNRSGVALMEIVSEPDLRSAEEAALYITKLRSILMYLDVCDGNMQEGSLRADVNISVRKPGENYGTRCE</sequence>
<keyword evidence="1" id="KW-0436">Ligase</keyword>
<dbReference type="GO" id="GO:0070681">
    <property type="term" value="P:glutaminyl-tRNAGln biosynthesis via transamidation"/>
    <property type="evidence" value="ECO:0007669"/>
    <property type="project" value="TreeGrafter"/>
</dbReference>
<dbReference type="PROSITE" id="PS01234">
    <property type="entry name" value="GATB"/>
    <property type="match status" value="1"/>
</dbReference>
<organism evidence="6">
    <name type="scientific">marine metagenome</name>
    <dbReference type="NCBI Taxonomy" id="408172"/>
    <lineage>
        <taxon>unclassified sequences</taxon>
        <taxon>metagenomes</taxon>
        <taxon>ecological metagenomes</taxon>
    </lineage>
</organism>
<dbReference type="PANTHER" id="PTHR11659">
    <property type="entry name" value="GLUTAMYL-TRNA GLN AMIDOTRANSFERASE SUBUNIT B MITOCHONDRIAL AND PROKARYOTIC PET112-RELATED"/>
    <property type="match status" value="1"/>
</dbReference>
<evidence type="ECO:0000256" key="3">
    <source>
        <dbReference type="ARBA" id="ARBA00022840"/>
    </source>
</evidence>
<dbReference type="AlphaFoldDB" id="A0A381Z5X7"/>
<dbReference type="PANTHER" id="PTHR11659:SF0">
    <property type="entry name" value="GLUTAMYL-TRNA(GLN) AMIDOTRANSFERASE SUBUNIT B, MITOCHONDRIAL"/>
    <property type="match status" value="1"/>
</dbReference>
<reference evidence="6" key="1">
    <citation type="submission" date="2018-05" db="EMBL/GenBank/DDBJ databases">
        <authorList>
            <person name="Lanie J.A."/>
            <person name="Ng W.-L."/>
            <person name="Kazmierczak K.M."/>
            <person name="Andrzejewski T.M."/>
            <person name="Davidsen T.M."/>
            <person name="Wayne K.J."/>
            <person name="Tettelin H."/>
            <person name="Glass J.I."/>
            <person name="Rusch D."/>
            <person name="Podicherti R."/>
            <person name="Tsui H.-C.T."/>
            <person name="Winkler M.E."/>
        </authorList>
    </citation>
    <scope>NUCLEOTIDE SEQUENCE</scope>
</reference>
<keyword evidence="4" id="KW-0648">Protein biosynthesis</keyword>